<feature type="transmembrane region" description="Helical" evidence="1">
    <location>
        <begin position="45"/>
        <end position="65"/>
    </location>
</feature>
<dbReference type="AlphaFoldDB" id="A0AAV8YWM5"/>
<keyword evidence="1" id="KW-0812">Transmembrane</keyword>
<evidence type="ECO:0000256" key="1">
    <source>
        <dbReference type="SAM" id="Phobius"/>
    </source>
</evidence>
<gene>
    <name evidence="2" type="ORF">NQ318_001397</name>
</gene>
<dbReference type="EMBL" id="JAPWTK010000037">
    <property type="protein sequence ID" value="KAJ8955567.1"/>
    <property type="molecule type" value="Genomic_DNA"/>
</dbReference>
<proteinExistence type="predicted"/>
<comment type="caution">
    <text evidence="2">The sequence shown here is derived from an EMBL/GenBank/DDBJ whole genome shotgun (WGS) entry which is preliminary data.</text>
</comment>
<dbReference type="Proteomes" id="UP001162162">
    <property type="component" value="Unassembled WGS sequence"/>
</dbReference>
<name>A0AAV8YWM5_9CUCU</name>
<sequence length="66" mass="7490">MTAKSLGLDQYKRYDPKHGLQSVQQKLELTLDEDSIFYKLGSSGLITFSDYIFLLTVLSTILNALF</sequence>
<evidence type="ECO:0000313" key="2">
    <source>
        <dbReference type="EMBL" id="KAJ8955567.1"/>
    </source>
</evidence>
<reference evidence="2" key="1">
    <citation type="journal article" date="2023" name="Insect Mol. Biol.">
        <title>Genome sequencing provides insights into the evolution of gene families encoding plant cell wall-degrading enzymes in longhorned beetles.</title>
        <authorList>
            <person name="Shin N.R."/>
            <person name="Okamura Y."/>
            <person name="Kirsch R."/>
            <person name="Pauchet Y."/>
        </authorList>
    </citation>
    <scope>NUCLEOTIDE SEQUENCE</scope>
    <source>
        <strain evidence="2">AMC_N1</strain>
    </source>
</reference>
<accession>A0AAV8YWM5</accession>
<organism evidence="2 3">
    <name type="scientific">Aromia moschata</name>
    <dbReference type="NCBI Taxonomy" id="1265417"/>
    <lineage>
        <taxon>Eukaryota</taxon>
        <taxon>Metazoa</taxon>
        <taxon>Ecdysozoa</taxon>
        <taxon>Arthropoda</taxon>
        <taxon>Hexapoda</taxon>
        <taxon>Insecta</taxon>
        <taxon>Pterygota</taxon>
        <taxon>Neoptera</taxon>
        <taxon>Endopterygota</taxon>
        <taxon>Coleoptera</taxon>
        <taxon>Polyphaga</taxon>
        <taxon>Cucujiformia</taxon>
        <taxon>Chrysomeloidea</taxon>
        <taxon>Cerambycidae</taxon>
        <taxon>Cerambycinae</taxon>
        <taxon>Callichromatini</taxon>
        <taxon>Aromia</taxon>
    </lineage>
</organism>
<keyword evidence="1" id="KW-1133">Transmembrane helix</keyword>
<protein>
    <submittedName>
        <fullName evidence="2">Uncharacterized protein</fullName>
    </submittedName>
</protein>
<keyword evidence="3" id="KW-1185">Reference proteome</keyword>
<keyword evidence="1" id="KW-0472">Membrane</keyword>
<evidence type="ECO:0000313" key="3">
    <source>
        <dbReference type="Proteomes" id="UP001162162"/>
    </source>
</evidence>